<sequence>MKTDGVHNNATLMSPHHWTAGPPPCSGESPQFDRQVPAPQKRRACQAACTMPLRSARLRLPLRAKRAESLPRSAPRRRVSTVHSVFMADVFTIPAAREPRDLSLVLRVNPAEVRRKGARRPTNAIPPPPPAPTPRW</sequence>
<keyword evidence="3" id="KW-1185">Reference proteome</keyword>
<name>A0A9Q1IF61_SYNKA</name>
<dbReference type="EMBL" id="JAINUF010000017">
    <property type="protein sequence ID" value="KAJ8339553.1"/>
    <property type="molecule type" value="Genomic_DNA"/>
</dbReference>
<feature type="region of interest" description="Disordered" evidence="1">
    <location>
        <begin position="114"/>
        <end position="136"/>
    </location>
</feature>
<accession>A0A9Q1IF61</accession>
<organism evidence="2 3">
    <name type="scientific">Synaphobranchus kaupii</name>
    <name type="common">Kaup's arrowtooth eel</name>
    <dbReference type="NCBI Taxonomy" id="118154"/>
    <lineage>
        <taxon>Eukaryota</taxon>
        <taxon>Metazoa</taxon>
        <taxon>Chordata</taxon>
        <taxon>Craniata</taxon>
        <taxon>Vertebrata</taxon>
        <taxon>Euteleostomi</taxon>
        <taxon>Actinopterygii</taxon>
        <taxon>Neopterygii</taxon>
        <taxon>Teleostei</taxon>
        <taxon>Anguilliformes</taxon>
        <taxon>Synaphobranchidae</taxon>
        <taxon>Synaphobranchus</taxon>
    </lineage>
</organism>
<evidence type="ECO:0000313" key="2">
    <source>
        <dbReference type="EMBL" id="KAJ8339553.1"/>
    </source>
</evidence>
<reference evidence="2" key="1">
    <citation type="journal article" date="2023" name="Science">
        <title>Genome structures resolve the early diversification of teleost fishes.</title>
        <authorList>
            <person name="Parey E."/>
            <person name="Louis A."/>
            <person name="Montfort J."/>
            <person name="Bouchez O."/>
            <person name="Roques C."/>
            <person name="Iampietro C."/>
            <person name="Lluch J."/>
            <person name="Castinel A."/>
            <person name="Donnadieu C."/>
            <person name="Desvignes T."/>
            <person name="Floi Bucao C."/>
            <person name="Jouanno E."/>
            <person name="Wen M."/>
            <person name="Mejri S."/>
            <person name="Dirks R."/>
            <person name="Jansen H."/>
            <person name="Henkel C."/>
            <person name="Chen W.J."/>
            <person name="Zahm M."/>
            <person name="Cabau C."/>
            <person name="Klopp C."/>
            <person name="Thompson A.W."/>
            <person name="Robinson-Rechavi M."/>
            <person name="Braasch I."/>
            <person name="Lecointre G."/>
            <person name="Bobe J."/>
            <person name="Postlethwait J.H."/>
            <person name="Berthelot C."/>
            <person name="Roest Crollius H."/>
            <person name="Guiguen Y."/>
        </authorList>
    </citation>
    <scope>NUCLEOTIDE SEQUENCE</scope>
    <source>
        <strain evidence="2">WJC10195</strain>
    </source>
</reference>
<evidence type="ECO:0000256" key="1">
    <source>
        <dbReference type="SAM" id="MobiDB-lite"/>
    </source>
</evidence>
<comment type="caution">
    <text evidence="2">The sequence shown here is derived from an EMBL/GenBank/DDBJ whole genome shotgun (WGS) entry which is preliminary data.</text>
</comment>
<feature type="region of interest" description="Disordered" evidence="1">
    <location>
        <begin position="1"/>
        <end position="39"/>
    </location>
</feature>
<dbReference type="AlphaFoldDB" id="A0A9Q1IF61"/>
<dbReference type="Proteomes" id="UP001152622">
    <property type="component" value="Chromosome 17"/>
</dbReference>
<feature type="compositionally biased region" description="Polar residues" evidence="1">
    <location>
        <begin position="1"/>
        <end position="12"/>
    </location>
</feature>
<evidence type="ECO:0000313" key="3">
    <source>
        <dbReference type="Proteomes" id="UP001152622"/>
    </source>
</evidence>
<feature type="compositionally biased region" description="Pro residues" evidence="1">
    <location>
        <begin position="124"/>
        <end position="136"/>
    </location>
</feature>
<proteinExistence type="predicted"/>
<gene>
    <name evidence="2" type="ORF">SKAU_G00363390</name>
</gene>
<protein>
    <submittedName>
        <fullName evidence="2">Uncharacterized protein</fullName>
    </submittedName>
</protein>